<evidence type="ECO:0000313" key="1">
    <source>
        <dbReference type="EMBL" id="TKB55508.1"/>
    </source>
</evidence>
<dbReference type="Proteomes" id="UP000305675">
    <property type="component" value="Unassembled WGS sequence"/>
</dbReference>
<evidence type="ECO:0008006" key="3">
    <source>
        <dbReference type="Google" id="ProtNLM"/>
    </source>
</evidence>
<reference evidence="1 2" key="1">
    <citation type="submission" date="2019-04" db="EMBL/GenBank/DDBJ databases">
        <authorList>
            <person name="Hwang J.C."/>
        </authorList>
    </citation>
    <scope>NUCLEOTIDE SEQUENCE [LARGE SCALE GENOMIC DNA]</scope>
    <source>
        <strain evidence="1 2">IMCC35002</strain>
    </source>
</reference>
<dbReference type="RefSeq" id="WP_136863265.1">
    <property type="nucleotide sequence ID" value="NZ_SWCJ01000005.1"/>
</dbReference>
<comment type="caution">
    <text evidence="1">The sequence shown here is derived from an EMBL/GenBank/DDBJ whole genome shotgun (WGS) entry which is preliminary data.</text>
</comment>
<gene>
    <name evidence="1" type="ORF">FCL42_10005</name>
</gene>
<evidence type="ECO:0000313" key="2">
    <source>
        <dbReference type="Proteomes" id="UP000305675"/>
    </source>
</evidence>
<protein>
    <recommendedName>
        <fullName evidence="3">Lipoprotein</fullName>
    </recommendedName>
</protein>
<dbReference type="EMBL" id="SWCJ01000005">
    <property type="protein sequence ID" value="TKB55508.1"/>
    <property type="molecule type" value="Genomic_DNA"/>
</dbReference>
<name>A0A4V5NW82_9GAMM</name>
<organism evidence="1 2">
    <name type="scientific">Ferrimonas aestuarii</name>
    <dbReference type="NCBI Taxonomy" id="2569539"/>
    <lineage>
        <taxon>Bacteria</taxon>
        <taxon>Pseudomonadati</taxon>
        <taxon>Pseudomonadota</taxon>
        <taxon>Gammaproteobacteria</taxon>
        <taxon>Alteromonadales</taxon>
        <taxon>Ferrimonadaceae</taxon>
        <taxon>Ferrimonas</taxon>
    </lineage>
</organism>
<dbReference type="AlphaFoldDB" id="A0A4V5NW82"/>
<proteinExistence type="predicted"/>
<sequence length="141" mass="14693">MRKQIAVLIAVAALAGCEDASKAIDQAQEAANAAVDGMQEKMASLDLSQLDLEQFGEAADSAEALAASLQEAVNVDFADMEALTEVQEHVANAYSCLVDATSESTADKLVNSMMATLGDEQAESLIERGIEKAKAAGQCVI</sequence>
<dbReference type="PROSITE" id="PS51257">
    <property type="entry name" value="PROKAR_LIPOPROTEIN"/>
    <property type="match status" value="1"/>
</dbReference>
<keyword evidence="2" id="KW-1185">Reference proteome</keyword>
<dbReference type="OrthoDB" id="5817001at2"/>
<accession>A0A4V5NW82</accession>